<evidence type="ECO:0000259" key="1">
    <source>
        <dbReference type="Pfam" id="PF12680"/>
    </source>
</evidence>
<name>A0A381XBG8_9ZZZZ</name>
<dbReference type="InterPro" id="IPR032710">
    <property type="entry name" value="NTF2-like_dom_sf"/>
</dbReference>
<dbReference type="AlphaFoldDB" id="A0A381XBG8"/>
<proteinExistence type="predicted"/>
<reference evidence="2" key="1">
    <citation type="submission" date="2018-05" db="EMBL/GenBank/DDBJ databases">
        <authorList>
            <person name="Lanie J.A."/>
            <person name="Ng W.-L."/>
            <person name="Kazmierczak K.M."/>
            <person name="Andrzejewski T.M."/>
            <person name="Davidsen T.M."/>
            <person name="Wayne K.J."/>
            <person name="Tettelin H."/>
            <person name="Glass J.I."/>
            <person name="Rusch D."/>
            <person name="Podicherti R."/>
            <person name="Tsui H.-C.T."/>
            <person name="Winkler M.E."/>
        </authorList>
    </citation>
    <scope>NUCLEOTIDE SEQUENCE</scope>
</reference>
<dbReference type="Pfam" id="PF12680">
    <property type="entry name" value="SnoaL_2"/>
    <property type="match status" value="1"/>
</dbReference>
<gene>
    <name evidence="2" type="ORF">METZ01_LOCUS114417</name>
</gene>
<organism evidence="2">
    <name type="scientific">marine metagenome</name>
    <dbReference type="NCBI Taxonomy" id="408172"/>
    <lineage>
        <taxon>unclassified sequences</taxon>
        <taxon>metagenomes</taxon>
        <taxon>ecological metagenomes</taxon>
    </lineage>
</organism>
<dbReference type="InterPro" id="IPR037401">
    <property type="entry name" value="SnoaL-like"/>
</dbReference>
<evidence type="ECO:0000313" key="2">
    <source>
        <dbReference type="EMBL" id="SVA61563.1"/>
    </source>
</evidence>
<sequence>MLMVAVSEVFKAWQEGLANKDSSKIGEFFADDFVFIRPTGSVDLRGGTRTRQETLDWTAAGGSPTTIDDNLEVLYENDDVAVIVHGVNGDGSTVMGLYTKRDDKISEIRNVQQVL</sequence>
<feature type="domain" description="SnoaL-like" evidence="1">
    <location>
        <begin position="11"/>
        <end position="107"/>
    </location>
</feature>
<dbReference type="Gene3D" id="3.10.450.50">
    <property type="match status" value="1"/>
</dbReference>
<dbReference type="SUPFAM" id="SSF54427">
    <property type="entry name" value="NTF2-like"/>
    <property type="match status" value="1"/>
</dbReference>
<dbReference type="EMBL" id="UINC01014436">
    <property type="protein sequence ID" value="SVA61563.1"/>
    <property type="molecule type" value="Genomic_DNA"/>
</dbReference>
<protein>
    <recommendedName>
        <fullName evidence="1">SnoaL-like domain-containing protein</fullName>
    </recommendedName>
</protein>
<accession>A0A381XBG8</accession>